<dbReference type="EMBL" id="JBCGDC010000027">
    <property type="protein sequence ID" value="MFB6393872.1"/>
    <property type="molecule type" value="Genomic_DNA"/>
</dbReference>
<dbReference type="Proteomes" id="UP001582793">
    <property type="component" value="Unassembled WGS sequence"/>
</dbReference>
<comment type="caution">
    <text evidence="2">The sequence shown here is derived from an EMBL/GenBank/DDBJ whole genome shotgun (WGS) entry which is preliminary data.</text>
</comment>
<gene>
    <name evidence="2" type="ORF">AAFH96_12265</name>
</gene>
<reference evidence="2 3" key="1">
    <citation type="submission" date="2024-04" db="EMBL/GenBank/DDBJ databases">
        <title>Polymorphospora sp. isolated from Baiyangdian Lake in Xiong'an New Area.</title>
        <authorList>
            <person name="Zhang X."/>
            <person name="Liu J."/>
        </authorList>
    </citation>
    <scope>NUCLEOTIDE SEQUENCE [LARGE SCALE GENOMIC DNA]</scope>
    <source>
        <strain evidence="2 3">2-325</strain>
    </source>
</reference>
<keyword evidence="3" id="KW-1185">Reference proteome</keyword>
<evidence type="ECO:0000256" key="1">
    <source>
        <dbReference type="SAM" id="MobiDB-lite"/>
    </source>
</evidence>
<dbReference type="RefSeq" id="WP_375734207.1">
    <property type="nucleotide sequence ID" value="NZ_JBCGDC010000027.1"/>
</dbReference>
<sequence>MSRRRGSLSGQAGLRSADLVHLAVPAEYVNHIVRLIEDLDQRNRPLPPPAPRPRPTGPRPGREWPVEELRRFAEGRSRTHETVVAILDLLSELPDQRLRVGEIAARLGSPADKIIGAMAGLTRIVKAYHDYPALGLPLRRITQPVPGRSGSVFYSVTAEQARRWKAARATRPHPTA</sequence>
<proteinExistence type="predicted"/>
<organism evidence="2 3">
    <name type="scientific">Polymorphospora lycopeni</name>
    <dbReference type="NCBI Taxonomy" id="3140240"/>
    <lineage>
        <taxon>Bacteria</taxon>
        <taxon>Bacillati</taxon>
        <taxon>Actinomycetota</taxon>
        <taxon>Actinomycetes</taxon>
        <taxon>Micromonosporales</taxon>
        <taxon>Micromonosporaceae</taxon>
        <taxon>Polymorphospora</taxon>
    </lineage>
</organism>
<name>A0ABV5CPN0_9ACTN</name>
<feature type="region of interest" description="Disordered" evidence="1">
    <location>
        <begin position="41"/>
        <end position="64"/>
    </location>
</feature>
<feature type="compositionally biased region" description="Pro residues" evidence="1">
    <location>
        <begin position="45"/>
        <end position="58"/>
    </location>
</feature>
<evidence type="ECO:0000313" key="2">
    <source>
        <dbReference type="EMBL" id="MFB6393872.1"/>
    </source>
</evidence>
<evidence type="ECO:0000313" key="3">
    <source>
        <dbReference type="Proteomes" id="UP001582793"/>
    </source>
</evidence>
<protein>
    <submittedName>
        <fullName evidence="2">Uncharacterized protein</fullName>
    </submittedName>
</protein>
<accession>A0ABV5CPN0</accession>